<accession>A0A560HT93</accession>
<name>A0A560HT93_9PROT</name>
<proteinExistence type="predicted"/>
<organism evidence="2 3">
    <name type="scientific">Nitrospirillum amazonense</name>
    <dbReference type="NCBI Taxonomy" id="28077"/>
    <lineage>
        <taxon>Bacteria</taxon>
        <taxon>Pseudomonadati</taxon>
        <taxon>Pseudomonadota</taxon>
        <taxon>Alphaproteobacteria</taxon>
        <taxon>Rhodospirillales</taxon>
        <taxon>Azospirillaceae</taxon>
        <taxon>Nitrospirillum</taxon>
    </lineage>
</organism>
<reference evidence="2 3" key="1">
    <citation type="submission" date="2019-06" db="EMBL/GenBank/DDBJ databases">
        <title>Genomic Encyclopedia of Type Strains, Phase IV (KMG-V): Genome sequencing to study the core and pangenomes of soil and plant-associated prokaryotes.</title>
        <authorList>
            <person name="Whitman W."/>
        </authorList>
    </citation>
    <scope>NUCLEOTIDE SEQUENCE [LARGE SCALE GENOMIC DNA]</scope>
    <source>
        <strain evidence="2 3">BR 11140</strain>
    </source>
</reference>
<comment type="caution">
    <text evidence="2">The sequence shown here is derived from an EMBL/GenBank/DDBJ whole genome shotgun (WGS) entry which is preliminary data.</text>
</comment>
<feature type="compositionally biased region" description="Basic and acidic residues" evidence="1">
    <location>
        <begin position="1"/>
        <end position="20"/>
    </location>
</feature>
<evidence type="ECO:0000256" key="1">
    <source>
        <dbReference type="SAM" id="MobiDB-lite"/>
    </source>
</evidence>
<protein>
    <submittedName>
        <fullName evidence="2">Uncharacterized protein</fullName>
    </submittedName>
</protein>
<feature type="region of interest" description="Disordered" evidence="1">
    <location>
        <begin position="102"/>
        <end position="127"/>
    </location>
</feature>
<evidence type="ECO:0000313" key="2">
    <source>
        <dbReference type="EMBL" id="TWB48230.1"/>
    </source>
</evidence>
<dbReference type="Proteomes" id="UP000318050">
    <property type="component" value="Unassembled WGS sequence"/>
</dbReference>
<sequence>MRPARRVNDARWDDAGRDQSRWSGQGLIAGVGVGLDHPAEPKEMLTWAFALAVWAEAIECRRCTVATPGPFIDQIGPKAAKPGLAGAGRQHLDRRVIGVDDRRRHHMGADQTGQGRHPPGGMANPISQGRALDRDALACQDHRLPVERQPVQILRHHDIGQQAGPGATLLHRQVRCRCLDDRLARPAGELRPDVADHLEPGRDLLQHLGHVLAQLGEMRAATTGADITGRVDDLLARQMLWQRPTHRMALVPWAPFRGCAPRIQRRCRPGGFAFLQVFQHQFQLRDLPVQLLRRAAELHPAQLGELGLVLFDQDARAGQFRPRRGQFGLAFGKPGTKLGDLSGGIDHGTGLYPKPPPSAGWWTASESL</sequence>
<evidence type="ECO:0000313" key="3">
    <source>
        <dbReference type="Proteomes" id="UP000318050"/>
    </source>
</evidence>
<dbReference type="AlphaFoldDB" id="A0A560HT93"/>
<feature type="region of interest" description="Disordered" evidence="1">
    <location>
        <begin position="1"/>
        <end position="21"/>
    </location>
</feature>
<gene>
    <name evidence="2" type="ORF">FBZ92_13014</name>
</gene>
<dbReference type="EMBL" id="VITT01000030">
    <property type="protein sequence ID" value="TWB48230.1"/>
    <property type="molecule type" value="Genomic_DNA"/>
</dbReference>